<proteinExistence type="predicted"/>
<accession>A0A2Z6RF50</accession>
<feature type="region of interest" description="Disordered" evidence="1">
    <location>
        <begin position="79"/>
        <end position="111"/>
    </location>
</feature>
<protein>
    <submittedName>
        <fullName evidence="2">Uncharacterized protein</fullName>
    </submittedName>
</protein>
<dbReference type="EMBL" id="BEXD01002879">
    <property type="protein sequence ID" value="GBB99632.1"/>
    <property type="molecule type" value="Genomic_DNA"/>
</dbReference>
<name>A0A2Z6RF50_9GLOM</name>
<reference evidence="2 3" key="1">
    <citation type="submission" date="2017-11" db="EMBL/GenBank/DDBJ databases">
        <title>The genome of Rhizophagus clarus HR1 reveals common genetic basis of auxotrophy among arbuscular mycorrhizal fungi.</title>
        <authorList>
            <person name="Kobayashi Y."/>
        </authorList>
    </citation>
    <scope>NUCLEOTIDE SEQUENCE [LARGE SCALE GENOMIC DNA]</scope>
    <source>
        <strain evidence="2 3">HR1</strain>
    </source>
</reference>
<organism evidence="2 3">
    <name type="scientific">Rhizophagus clarus</name>
    <dbReference type="NCBI Taxonomy" id="94130"/>
    <lineage>
        <taxon>Eukaryota</taxon>
        <taxon>Fungi</taxon>
        <taxon>Fungi incertae sedis</taxon>
        <taxon>Mucoromycota</taxon>
        <taxon>Glomeromycotina</taxon>
        <taxon>Glomeromycetes</taxon>
        <taxon>Glomerales</taxon>
        <taxon>Glomeraceae</taxon>
        <taxon>Rhizophagus</taxon>
    </lineage>
</organism>
<dbReference type="AlphaFoldDB" id="A0A2Z6RF50"/>
<feature type="compositionally biased region" description="Acidic residues" evidence="1">
    <location>
        <begin position="81"/>
        <end position="102"/>
    </location>
</feature>
<evidence type="ECO:0000256" key="1">
    <source>
        <dbReference type="SAM" id="MobiDB-lite"/>
    </source>
</evidence>
<keyword evidence="3" id="KW-1185">Reference proteome</keyword>
<evidence type="ECO:0000313" key="3">
    <source>
        <dbReference type="Proteomes" id="UP000247702"/>
    </source>
</evidence>
<comment type="caution">
    <text evidence="2">The sequence shown here is derived from an EMBL/GenBank/DDBJ whole genome shotgun (WGS) entry which is preliminary data.</text>
</comment>
<dbReference type="Proteomes" id="UP000247702">
    <property type="component" value="Unassembled WGS sequence"/>
</dbReference>
<sequence>MHLYELISRHFPQPRGGLTQPPNDRIHVIIEIQTPDTSPSEDEDDILRMCVEMLGKVIEELKREILVFIHKTRYAGVVVSDSEDDESNSEEDDETDSDEVESGDQRSRFFV</sequence>
<gene>
    <name evidence="2" type="ORF">RclHR1_03590007</name>
</gene>
<evidence type="ECO:0000313" key="2">
    <source>
        <dbReference type="EMBL" id="GBB99632.1"/>
    </source>
</evidence>